<dbReference type="PANTHER" id="PTHR44858">
    <property type="entry name" value="TETRATRICOPEPTIDE REPEAT PROTEIN 6"/>
    <property type="match status" value="1"/>
</dbReference>
<dbReference type="InterPro" id="IPR011990">
    <property type="entry name" value="TPR-like_helical_dom_sf"/>
</dbReference>
<gene>
    <name evidence="3" type="ORF">METZ01_LOCUS77465</name>
</gene>
<dbReference type="EMBL" id="UINC01005958">
    <property type="protein sequence ID" value="SVA24611.1"/>
    <property type="molecule type" value="Genomic_DNA"/>
</dbReference>
<dbReference type="InterPro" id="IPR050498">
    <property type="entry name" value="Ycf3"/>
</dbReference>
<name>A0A381UA43_9ZZZZ</name>
<dbReference type="SMART" id="SM00028">
    <property type="entry name" value="TPR"/>
    <property type="match status" value="4"/>
</dbReference>
<dbReference type="AlphaFoldDB" id="A0A381UA43"/>
<dbReference type="Gene3D" id="1.25.40.10">
    <property type="entry name" value="Tetratricopeptide repeat domain"/>
    <property type="match status" value="2"/>
</dbReference>
<sequence>MKVLPVILIAFGSLLGMFSCFTEDPIVPPPFPEGDLLTEEAQERLQSKEIEESIVLFTESIEENADFPLSRNNYLYRGIAYISHGEYELALNDFDKAMNVSPNDPYVLAQRGRLLLTYMEEHQLAIDDLTEAISLSSRIDEESREKVLSNIHRELADAYFIYGRTLYEQGQGADMLQKALDEYSSVIELDSVNSLSHGQRGFIRWTYFSDDSNDEGAVNESLEDATKAIDYLEQDITAVEWPGNEVPENMIIQMRRWFALRALIHQGLGNDEEYKRDISVVEQLNEMIP</sequence>
<evidence type="ECO:0000313" key="3">
    <source>
        <dbReference type="EMBL" id="SVA24611.1"/>
    </source>
</evidence>
<dbReference type="PROSITE" id="PS51257">
    <property type="entry name" value="PROKAR_LIPOPROTEIN"/>
    <property type="match status" value="1"/>
</dbReference>
<evidence type="ECO:0000256" key="2">
    <source>
        <dbReference type="ARBA" id="ARBA00022803"/>
    </source>
</evidence>
<keyword evidence="1" id="KW-0677">Repeat</keyword>
<dbReference type="InterPro" id="IPR019734">
    <property type="entry name" value="TPR_rpt"/>
</dbReference>
<dbReference type="PROSITE" id="PS50293">
    <property type="entry name" value="TPR_REGION"/>
    <property type="match status" value="1"/>
</dbReference>
<accession>A0A381UA43</accession>
<evidence type="ECO:0000256" key="1">
    <source>
        <dbReference type="ARBA" id="ARBA00022737"/>
    </source>
</evidence>
<keyword evidence="2" id="KW-0802">TPR repeat</keyword>
<dbReference type="PANTHER" id="PTHR44858:SF1">
    <property type="entry name" value="UDP-N-ACETYLGLUCOSAMINE--PEPTIDE N-ACETYLGLUCOSAMINYLTRANSFERASE SPINDLY-RELATED"/>
    <property type="match status" value="1"/>
</dbReference>
<dbReference type="SUPFAM" id="SSF48452">
    <property type="entry name" value="TPR-like"/>
    <property type="match status" value="1"/>
</dbReference>
<reference evidence="3" key="1">
    <citation type="submission" date="2018-05" db="EMBL/GenBank/DDBJ databases">
        <authorList>
            <person name="Lanie J.A."/>
            <person name="Ng W.-L."/>
            <person name="Kazmierczak K.M."/>
            <person name="Andrzejewski T.M."/>
            <person name="Davidsen T.M."/>
            <person name="Wayne K.J."/>
            <person name="Tettelin H."/>
            <person name="Glass J.I."/>
            <person name="Rusch D."/>
            <person name="Podicherti R."/>
            <person name="Tsui H.-C.T."/>
            <person name="Winkler M.E."/>
        </authorList>
    </citation>
    <scope>NUCLEOTIDE SEQUENCE</scope>
</reference>
<protein>
    <recommendedName>
        <fullName evidence="4">Tetratricopeptide repeat protein</fullName>
    </recommendedName>
</protein>
<organism evidence="3">
    <name type="scientific">marine metagenome</name>
    <dbReference type="NCBI Taxonomy" id="408172"/>
    <lineage>
        <taxon>unclassified sequences</taxon>
        <taxon>metagenomes</taxon>
        <taxon>ecological metagenomes</taxon>
    </lineage>
</organism>
<evidence type="ECO:0008006" key="4">
    <source>
        <dbReference type="Google" id="ProtNLM"/>
    </source>
</evidence>
<proteinExistence type="predicted"/>
<dbReference type="PROSITE" id="PS50005">
    <property type="entry name" value="TPR"/>
    <property type="match status" value="1"/>
</dbReference>